<accession>A0ABS9L998</accession>
<dbReference type="InterPro" id="IPR029058">
    <property type="entry name" value="AB_hydrolase_fold"/>
</dbReference>
<proteinExistence type="predicted"/>
<evidence type="ECO:0000313" key="2">
    <source>
        <dbReference type="EMBL" id="MCG2623258.1"/>
    </source>
</evidence>
<dbReference type="EMBL" id="JAKLTQ010000012">
    <property type="protein sequence ID" value="MCG2623258.1"/>
    <property type="molecule type" value="Genomic_DNA"/>
</dbReference>
<dbReference type="GO" id="GO:0016787">
    <property type="term" value="F:hydrolase activity"/>
    <property type="evidence" value="ECO:0007669"/>
    <property type="project" value="UniProtKB-KW"/>
</dbReference>
<sequence>MPAPLILLHGWACSSAYWKPLARELEDAGRTVLAVDLPGYGMAGAADRAGDNPAGGAAGDGFEWTVENVAARLAAELAGHGPAHWVGHSLGGNIAATVAARRPEVAASVTLVGMVPLPPSAATAARLRRLFGGTGPAAPDAAGEMIAAWFRGGTEPEGADRETFLAPFRLPAAVVRESMLAGLEGAAGEVPDLVRAPTLVLTGSRDATRTPEAIAGFLSLHPGWRHVQVPGAGHMVHWEQPAACAAAILAHLAQAEQQAAPAG</sequence>
<dbReference type="InterPro" id="IPR000639">
    <property type="entry name" value="Epox_hydrolase-like"/>
</dbReference>
<comment type="caution">
    <text evidence="2">The sequence shown here is derived from an EMBL/GenBank/DDBJ whole genome shotgun (WGS) entry which is preliminary data.</text>
</comment>
<evidence type="ECO:0000313" key="3">
    <source>
        <dbReference type="Proteomes" id="UP001165368"/>
    </source>
</evidence>
<protein>
    <submittedName>
        <fullName evidence="2">Alpha/beta hydrolase</fullName>
    </submittedName>
</protein>
<dbReference type="RefSeq" id="WP_237822378.1">
    <property type="nucleotide sequence ID" value="NZ_JAKLTQ010000012.1"/>
</dbReference>
<dbReference type="Gene3D" id="3.40.50.1820">
    <property type="entry name" value="alpha/beta hydrolase"/>
    <property type="match status" value="1"/>
</dbReference>
<organism evidence="2 3">
    <name type="scientific">Arthrobacter hankyongi</name>
    <dbReference type="NCBI Taxonomy" id="2904801"/>
    <lineage>
        <taxon>Bacteria</taxon>
        <taxon>Bacillati</taxon>
        <taxon>Actinomycetota</taxon>
        <taxon>Actinomycetes</taxon>
        <taxon>Micrococcales</taxon>
        <taxon>Micrococcaceae</taxon>
        <taxon>Arthrobacter</taxon>
    </lineage>
</organism>
<dbReference type="PANTHER" id="PTHR43194:SF2">
    <property type="entry name" value="PEROXISOMAL MEMBRANE PROTEIN LPX1"/>
    <property type="match status" value="1"/>
</dbReference>
<dbReference type="InterPro" id="IPR000073">
    <property type="entry name" value="AB_hydrolase_1"/>
</dbReference>
<evidence type="ECO:0000259" key="1">
    <source>
        <dbReference type="Pfam" id="PF12697"/>
    </source>
</evidence>
<dbReference type="PANTHER" id="PTHR43194">
    <property type="entry name" value="HYDROLASE ALPHA/BETA FOLD FAMILY"/>
    <property type="match status" value="1"/>
</dbReference>
<reference evidence="2" key="1">
    <citation type="submission" date="2022-01" db="EMBL/GenBank/DDBJ databases">
        <authorList>
            <person name="Jo J.-H."/>
            <person name="Im W.-T."/>
        </authorList>
    </citation>
    <scope>NUCLEOTIDE SEQUENCE</scope>
    <source>
        <strain evidence="2">I2-34</strain>
    </source>
</reference>
<dbReference type="PRINTS" id="PR00412">
    <property type="entry name" value="EPOXHYDRLASE"/>
</dbReference>
<keyword evidence="3" id="KW-1185">Reference proteome</keyword>
<name>A0ABS9L998_9MICC</name>
<feature type="domain" description="AB hydrolase-1" evidence="1">
    <location>
        <begin position="5"/>
        <end position="247"/>
    </location>
</feature>
<dbReference type="Proteomes" id="UP001165368">
    <property type="component" value="Unassembled WGS sequence"/>
</dbReference>
<dbReference type="Pfam" id="PF12697">
    <property type="entry name" value="Abhydrolase_6"/>
    <property type="match status" value="1"/>
</dbReference>
<keyword evidence="2" id="KW-0378">Hydrolase</keyword>
<dbReference type="SUPFAM" id="SSF53474">
    <property type="entry name" value="alpha/beta-Hydrolases"/>
    <property type="match status" value="1"/>
</dbReference>
<dbReference type="InterPro" id="IPR050228">
    <property type="entry name" value="Carboxylesterase_BioH"/>
</dbReference>
<gene>
    <name evidence="2" type="ORF">LVY72_15270</name>
</gene>